<protein>
    <submittedName>
        <fullName evidence="6">LacI family transcriptional regulator</fullName>
    </submittedName>
</protein>
<sequence>MTAPGSVNGGETAGDGPATAAAPTGEPAEKPAGSATNGTGTTDAPVSVEGPGESPVDSPAAGTGRRGHRVTISDLARRLDISKASVSYALNGRAGVSEETRRRVLSLAEELGFHPNSAAVALSASRTRTIGIVIARDPALISTEAFYMRTLVGIEQYLNEVDSSLLLRLTGEQGEDLDVLRRWSRQGRVDGFILFDEHDDDPRVATLRELGMPCVVVSSNAPLDGVGRLISSPEETVTLLLDHLTELGHRDIAHVSGPFTFVHEQLRVQLLQEHARHRGLRITHHEGSYRYEDGAEITRRVLAAEDRPTAVVLGNDLMAVAALRVATELGWSVPEEVSIVAWDDSPLCELARPGITAVDQKTMERGRAAADLLFRIIAGEEGLHLDAPPGELRPRESTGPAPARP</sequence>
<feature type="region of interest" description="Disordered" evidence="4">
    <location>
        <begin position="385"/>
        <end position="405"/>
    </location>
</feature>
<comment type="caution">
    <text evidence="6">The sequence shown here is derived from an EMBL/GenBank/DDBJ whole genome shotgun (WGS) entry which is preliminary data.</text>
</comment>
<dbReference type="Proteomes" id="UP000318380">
    <property type="component" value="Unassembled WGS sequence"/>
</dbReference>
<feature type="compositionally biased region" description="Low complexity" evidence="4">
    <location>
        <begin position="14"/>
        <end position="33"/>
    </location>
</feature>
<dbReference type="Pfam" id="PF00356">
    <property type="entry name" value="LacI"/>
    <property type="match status" value="1"/>
</dbReference>
<dbReference type="InterPro" id="IPR000843">
    <property type="entry name" value="HTH_LacI"/>
</dbReference>
<gene>
    <name evidence="6" type="ORF">FB561_0282</name>
</gene>
<feature type="region of interest" description="Disordered" evidence="4">
    <location>
        <begin position="1"/>
        <end position="69"/>
    </location>
</feature>
<dbReference type="CDD" id="cd01392">
    <property type="entry name" value="HTH_LacI"/>
    <property type="match status" value="1"/>
</dbReference>
<keyword evidence="1" id="KW-0805">Transcription regulation</keyword>
<dbReference type="SMART" id="SM00354">
    <property type="entry name" value="HTH_LACI"/>
    <property type="match status" value="1"/>
</dbReference>
<name>A0A561BK20_9ACTN</name>
<evidence type="ECO:0000256" key="3">
    <source>
        <dbReference type="ARBA" id="ARBA00023163"/>
    </source>
</evidence>
<dbReference type="SUPFAM" id="SSF53822">
    <property type="entry name" value="Periplasmic binding protein-like I"/>
    <property type="match status" value="1"/>
</dbReference>
<evidence type="ECO:0000256" key="2">
    <source>
        <dbReference type="ARBA" id="ARBA00023125"/>
    </source>
</evidence>
<dbReference type="RefSeq" id="WP_145802160.1">
    <property type="nucleotide sequence ID" value="NZ_VIVK01000001.1"/>
</dbReference>
<evidence type="ECO:0000313" key="7">
    <source>
        <dbReference type="Proteomes" id="UP000318380"/>
    </source>
</evidence>
<dbReference type="CDD" id="cd06267">
    <property type="entry name" value="PBP1_LacI_sugar_binding-like"/>
    <property type="match status" value="1"/>
</dbReference>
<dbReference type="GO" id="GO:0003700">
    <property type="term" value="F:DNA-binding transcription factor activity"/>
    <property type="evidence" value="ECO:0007669"/>
    <property type="project" value="TreeGrafter"/>
</dbReference>
<dbReference type="PANTHER" id="PTHR30146:SF155">
    <property type="entry name" value="ALANINE RACEMASE"/>
    <property type="match status" value="1"/>
</dbReference>
<evidence type="ECO:0000256" key="4">
    <source>
        <dbReference type="SAM" id="MobiDB-lite"/>
    </source>
</evidence>
<dbReference type="InterPro" id="IPR010982">
    <property type="entry name" value="Lambda_DNA-bd_dom_sf"/>
</dbReference>
<feature type="domain" description="HTH lacI-type" evidence="5">
    <location>
        <begin position="70"/>
        <end position="124"/>
    </location>
</feature>
<keyword evidence="7" id="KW-1185">Reference proteome</keyword>
<dbReference type="InterPro" id="IPR046335">
    <property type="entry name" value="LacI/GalR-like_sensor"/>
</dbReference>
<dbReference type="Gene3D" id="3.40.50.2300">
    <property type="match status" value="2"/>
</dbReference>
<reference evidence="6 7" key="1">
    <citation type="submission" date="2019-06" db="EMBL/GenBank/DDBJ databases">
        <title>Sequencing the genomes of 1000 actinobacteria strains.</title>
        <authorList>
            <person name="Klenk H.-P."/>
        </authorList>
    </citation>
    <scope>NUCLEOTIDE SEQUENCE [LARGE SCALE GENOMIC DNA]</scope>
    <source>
        <strain evidence="6 7">DSM 24683</strain>
    </source>
</reference>
<dbReference type="EMBL" id="VIVK01000001">
    <property type="protein sequence ID" value="TWD79227.1"/>
    <property type="molecule type" value="Genomic_DNA"/>
</dbReference>
<evidence type="ECO:0000256" key="1">
    <source>
        <dbReference type="ARBA" id="ARBA00023015"/>
    </source>
</evidence>
<evidence type="ECO:0000313" key="6">
    <source>
        <dbReference type="EMBL" id="TWD79227.1"/>
    </source>
</evidence>
<dbReference type="SUPFAM" id="SSF47413">
    <property type="entry name" value="lambda repressor-like DNA-binding domains"/>
    <property type="match status" value="1"/>
</dbReference>
<dbReference type="Pfam" id="PF13377">
    <property type="entry name" value="Peripla_BP_3"/>
    <property type="match status" value="1"/>
</dbReference>
<dbReference type="PROSITE" id="PS50932">
    <property type="entry name" value="HTH_LACI_2"/>
    <property type="match status" value="1"/>
</dbReference>
<dbReference type="Gene3D" id="1.10.260.40">
    <property type="entry name" value="lambda repressor-like DNA-binding domains"/>
    <property type="match status" value="1"/>
</dbReference>
<dbReference type="AlphaFoldDB" id="A0A561BK20"/>
<dbReference type="InterPro" id="IPR028082">
    <property type="entry name" value="Peripla_BP_I"/>
</dbReference>
<evidence type="ECO:0000259" key="5">
    <source>
        <dbReference type="PROSITE" id="PS50932"/>
    </source>
</evidence>
<dbReference type="GO" id="GO:0000976">
    <property type="term" value="F:transcription cis-regulatory region binding"/>
    <property type="evidence" value="ECO:0007669"/>
    <property type="project" value="TreeGrafter"/>
</dbReference>
<proteinExistence type="predicted"/>
<organism evidence="6 7">
    <name type="scientific">Kribbella amoyensis</name>
    <dbReference type="NCBI Taxonomy" id="996641"/>
    <lineage>
        <taxon>Bacteria</taxon>
        <taxon>Bacillati</taxon>
        <taxon>Actinomycetota</taxon>
        <taxon>Actinomycetes</taxon>
        <taxon>Propionibacteriales</taxon>
        <taxon>Kribbellaceae</taxon>
        <taxon>Kribbella</taxon>
    </lineage>
</organism>
<keyword evidence="3" id="KW-0804">Transcription</keyword>
<feature type="compositionally biased region" description="Polar residues" evidence="4">
    <location>
        <begin position="34"/>
        <end position="44"/>
    </location>
</feature>
<dbReference type="PANTHER" id="PTHR30146">
    <property type="entry name" value="LACI-RELATED TRANSCRIPTIONAL REPRESSOR"/>
    <property type="match status" value="1"/>
</dbReference>
<keyword evidence="2" id="KW-0238">DNA-binding</keyword>
<accession>A0A561BK20</accession>
<dbReference type="OrthoDB" id="3324394at2"/>